<organism evidence="1 2">
    <name type="scientific">Ascaris lumbricoides</name>
    <name type="common">Giant roundworm</name>
    <dbReference type="NCBI Taxonomy" id="6252"/>
    <lineage>
        <taxon>Eukaryota</taxon>
        <taxon>Metazoa</taxon>
        <taxon>Ecdysozoa</taxon>
        <taxon>Nematoda</taxon>
        <taxon>Chromadorea</taxon>
        <taxon>Rhabditida</taxon>
        <taxon>Spirurina</taxon>
        <taxon>Ascaridomorpha</taxon>
        <taxon>Ascaridoidea</taxon>
        <taxon>Ascarididae</taxon>
        <taxon>Ascaris</taxon>
    </lineage>
</organism>
<name>A0A0M3IUA0_ASCLU</name>
<sequence>AGRTFREKRKKQLQRTAEFNIGVNYAHILVTNVCLIPVSNYRRTKDA</sequence>
<evidence type="ECO:0000313" key="2">
    <source>
        <dbReference type="WBParaSite" id="ALUE_0002232801-mRNA-1"/>
    </source>
</evidence>
<dbReference type="AlphaFoldDB" id="A0A0M3IUA0"/>
<accession>A0A0M3IUA0</accession>
<dbReference type="Proteomes" id="UP000036681">
    <property type="component" value="Unplaced"/>
</dbReference>
<reference evidence="2" key="1">
    <citation type="submission" date="2017-02" db="UniProtKB">
        <authorList>
            <consortium name="WormBaseParasite"/>
        </authorList>
    </citation>
    <scope>IDENTIFICATION</scope>
</reference>
<dbReference type="WBParaSite" id="ALUE_0002232801-mRNA-1">
    <property type="protein sequence ID" value="ALUE_0002232801-mRNA-1"/>
    <property type="gene ID" value="ALUE_0002232801"/>
</dbReference>
<evidence type="ECO:0000313" key="1">
    <source>
        <dbReference type="Proteomes" id="UP000036681"/>
    </source>
</evidence>
<keyword evidence="1" id="KW-1185">Reference proteome</keyword>
<proteinExistence type="predicted"/>
<protein>
    <submittedName>
        <fullName evidence="2">Transposase</fullName>
    </submittedName>
</protein>